<accession>A0ABZ0AWG9</accession>
<dbReference type="RefSeq" id="WP_313866867.1">
    <property type="nucleotide sequence ID" value="NZ_CP132507.1"/>
</dbReference>
<gene>
    <name evidence="2" type="ORF">RAN89_13900</name>
</gene>
<evidence type="ECO:0000313" key="3">
    <source>
        <dbReference type="Proteomes" id="UP001302257"/>
    </source>
</evidence>
<name>A0ABZ0AWG9_9BURK</name>
<proteinExistence type="predicted"/>
<dbReference type="PROSITE" id="PS00503">
    <property type="entry name" value="PECTINESTERASE_2"/>
    <property type="match status" value="1"/>
</dbReference>
<reference evidence="2 3" key="1">
    <citation type="submission" date="2023-08" db="EMBL/GenBank/DDBJ databases">
        <title>Rhodoferax potami sp. nov. and Rhodoferax mekongensis sp. nov., isolated from the Mekong River in Thailand.</title>
        <authorList>
            <person name="Kitikhun S."/>
            <person name="Charoenyingcharoen P."/>
            <person name="Siriarchawattana P."/>
            <person name="Likhitrattanapisal S."/>
            <person name="Nilsakha T."/>
            <person name="Chanpet A."/>
            <person name="Rattanawaree P."/>
            <person name="Ingsriswang S."/>
        </authorList>
    </citation>
    <scope>NUCLEOTIDE SEQUENCE [LARGE SCALE GENOMIC DNA]</scope>
    <source>
        <strain evidence="2 3">TBRC 17307</strain>
    </source>
</reference>
<dbReference type="InterPro" id="IPR033131">
    <property type="entry name" value="Pectinesterase_Asp_AS"/>
</dbReference>
<dbReference type="Proteomes" id="UP001302257">
    <property type="component" value="Chromosome"/>
</dbReference>
<keyword evidence="3" id="KW-1185">Reference proteome</keyword>
<dbReference type="EMBL" id="CP132507">
    <property type="protein sequence ID" value="WNO03996.1"/>
    <property type="molecule type" value="Genomic_DNA"/>
</dbReference>
<dbReference type="InterPro" id="IPR035985">
    <property type="entry name" value="Ubiquitin-activating_enz"/>
</dbReference>
<evidence type="ECO:0000256" key="1">
    <source>
        <dbReference type="PROSITE-ProRule" id="PRU10040"/>
    </source>
</evidence>
<dbReference type="Gene3D" id="3.40.50.720">
    <property type="entry name" value="NAD(P)-binding Rossmann-like Domain"/>
    <property type="match status" value="1"/>
</dbReference>
<sequence>MKLIESLNRTVKLALDDGSAGSLEEALARFGGFHIQIIVGEEVTHNLALQAYLQTVLNAAPRTFRGEVTIAGSLDFVFGSSWHMGQTLLATAKSYGVYPESVNSSKATLVVGQSSVEVKSFAFALYVQCTTNGFVLSPDPLELSAQDASGVVGVAAAGAALNECFQYLYFKKTWAGQRLIEYDFPVALTGGTVPDSLRVIGLGHLGQAAVWTLGFVQSWMRSACRLVLQDYDLVSESGLSTGLLTDLSSVGQLKVDAVKGYIDRLMVDSSVIATRMELDSETFVSESVCLVAVDDFFFRKKLDRLRGTSLIEAGIGEGVLGFTKFQLHVFPGKRLASDVWTGSSEKSTKPIQISAPAYQKLLHESSDECGTTQLAGRSIATPFIGAFAGAHLVAYSMCHSSTEVDAIALDVNSLH</sequence>
<evidence type="ECO:0000313" key="2">
    <source>
        <dbReference type="EMBL" id="WNO03996.1"/>
    </source>
</evidence>
<organism evidence="2 3">
    <name type="scientific">Rhodoferax mekongensis</name>
    <dbReference type="NCBI Taxonomy" id="3068341"/>
    <lineage>
        <taxon>Bacteria</taxon>
        <taxon>Pseudomonadati</taxon>
        <taxon>Pseudomonadota</taxon>
        <taxon>Betaproteobacteria</taxon>
        <taxon>Burkholderiales</taxon>
        <taxon>Comamonadaceae</taxon>
        <taxon>Rhodoferax</taxon>
    </lineage>
</organism>
<feature type="active site" evidence="1">
    <location>
        <position position="75"/>
    </location>
</feature>
<evidence type="ECO:0008006" key="4">
    <source>
        <dbReference type="Google" id="ProtNLM"/>
    </source>
</evidence>
<dbReference type="SUPFAM" id="SSF69572">
    <property type="entry name" value="Activating enzymes of the ubiquitin-like proteins"/>
    <property type="match status" value="1"/>
</dbReference>
<protein>
    <recommendedName>
        <fullName evidence="4">THIF-type NAD/FAD binding fold domain-containing protein</fullName>
    </recommendedName>
</protein>